<sequence length="97" mass="11011">MRRRHRKGLVMNKKENKDSPRLDTRKGSLEVAAGRAGGGGWVGPTWCYHSSSLASGRYKDLHHPLRWFKTGFKVTRNTPASSENMWGEQIFLSSFCT</sequence>
<evidence type="ECO:0000313" key="3">
    <source>
        <dbReference type="Proteomes" id="UP000324222"/>
    </source>
</evidence>
<dbReference type="AlphaFoldDB" id="A0A5B7IBR9"/>
<proteinExistence type="predicted"/>
<evidence type="ECO:0000313" key="2">
    <source>
        <dbReference type="EMBL" id="MPC82891.1"/>
    </source>
</evidence>
<dbReference type="EMBL" id="VSRR010061020">
    <property type="protein sequence ID" value="MPC82891.1"/>
    <property type="molecule type" value="Genomic_DNA"/>
</dbReference>
<evidence type="ECO:0000256" key="1">
    <source>
        <dbReference type="SAM" id="MobiDB-lite"/>
    </source>
</evidence>
<organism evidence="2 3">
    <name type="scientific">Portunus trituberculatus</name>
    <name type="common">Swimming crab</name>
    <name type="synonym">Neptunus trituberculatus</name>
    <dbReference type="NCBI Taxonomy" id="210409"/>
    <lineage>
        <taxon>Eukaryota</taxon>
        <taxon>Metazoa</taxon>
        <taxon>Ecdysozoa</taxon>
        <taxon>Arthropoda</taxon>
        <taxon>Crustacea</taxon>
        <taxon>Multicrustacea</taxon>
        <taxon>Malacostraca</taxon>
        <taxon>Eumalacostraca</taxon>
        <taxon>Eucarida</taxon>
        <taxon>Decapoda</taxon>
        <taxon>Pleocyemata</taxon>
        <taxon>Brachyura</taxon>
        <taxon>Eubrachyura</taxon>
        <taxon>Portunoidea</taxon>
        <taxon>Portunidae</taxon>
        <taxon>Portuninae</taxon>
        <taxon>Portunus</taxon>
    </lineage>
</organism>
<accession>A0A5B7IBR9</accession>
<comment type="caution">
    <text evidence="2">The sequence shown here is derived from an EMBL/GenBank/DDBJ whole genome shotgun (WGS) entry which is preliminary data.</text>
</comment>
<keyword evidence="3" id="KW-1185">Reference proteome</keyword>
<reference evidence="2 3" key="1">
    <citation type="submission" date="2019-05" db="EMBL/GenBank/DDBJ databases">
        <title>Another draft genome of Portunus trituberculatus and its Hox gene families provides insights of decapod evolution.</title>
        <authorList>
            <person name="Jeong J.-H."/>
            <person name="Song I."/>
            <person name="Kim S."/>
            <person name="Choi T."/>
            <person name="Kim D."/>
            <person name="Ryu S."/>
            <person name="Kim W."/>
        </authorList>
    </citation>
    <scope>NUCLEOTIDE SEQUENCE [LARGE SCALE GENOMIC DNA]</scope>
    <source>
        <tissue evidence="2">Muscle</tissue>
    </source>
</reference>
<name>A0A5B7IBR9_PORTR</name>
<protein>
    <submittedName>
        <fullName evidence="2">Uncharacterized protein</fullName>
    </submittedName>
</protein>
<dbReference type="Proteomes" id="UP000324222">
    <property type="component" value="Unassembled WGS sequence"/>
</dbReference>
<feature type="compositionally biased region" description="Basic and acidic residues" evidence="1">
    <location>
        <begin position="12"/>
        <end position="26"/>
    </location>
</feature>
<gene>
    <name evidence="2" type="ORF">E2C01_077578</name>
</gene>
<feature type="region of interest" description="Disordered" evidence="1">
    <location>
        <begin position="1"/>
        <end position="26"/>
    </location>
</feature>